<dbReference type="EMBL" id="AP019860">
    <property type="protein sequence ID" value="BBM87526.1"/>
    <property type="molecule type" value="Genomic_DNA"/>
</dbReference>
<keyword evidence="1" id="KW-1133">Transmembrane helix</keyword>
<gene>
    <name evidence="2" type="ORF">UABAM_05938</name>
</gene>
<name>A0A5S9ITU4_UABAM</name>
<dbReference type="KEGG" id="uam:UABAM_05938"/>
<dbReference type="RefSeq" id="WP_151971543.1">
    <property type="nucleotide sequence ID" value="NZ_AP019860.1"/>
</dbReference>
<keyword evidence="1" id="KW-0812">Transmembrane</keyword>
<keyword evidence="1" id="KW-0472">Membrane</keyword>
<feature type="transmembrane region" description="Helical" evidence="1">
    <location>
        <begin position="6"/>
        <end position="27"/>
    </location>
</feature>
<dbReference type="Proteomes" id="UP000326354">
    <property type="component" value="Chromosome"/>
</dbReference>
<evidence type="ECO:0000256" key="1">
    <source>
        <dbReference type="SAM" id="Phobius"/>
    </source>
</evidence>
<organism evidence="2 3">
    <name type="scientific">Uabimicrobium amorphum</name>
    <dbReference type="NCBI Taxonomy" id="2596890"/>
    <lineage>
        <taxon>Bacteria</taxon>
        <taxon>Pseudomonadati</taxon>
        <taxon>Planctomycetota</taxon>
        <taxon>Candidatus Uabimicrobiia</taxon>
        <taxon>Candidatus Uabimicrobiales</taxon>
        <taxon>Candidatus Uabimicrobiaceae</taxon>
        <taxon>Candidatus Uabimicrobium</taxon>
    </lineage>
</organism>
<proteinExistence type="predicted"/>
<protein>
    <submittedName>
        <fullName evidence="2">Uncharacterized protein</fullName>
    </submittedName>
</protein>
<evidence type="ECO:0000313" key="3">
    <source>
        <dbReference type="Proteomes" id="UP000326354"/>
    </source>
</evidence>
<dbReference type="AlphaFoldDB" id="A0A5S9ITU4"/>
<reference evidence="2 3" key="1">
    <citation type="submission" date="2019-08" db="EMBL/GenBank/DDBJ databases">
        <title>Complete genome sequence of Candidatus Uab amorphum.</title>
        <authorList>
            <person name="Shiratori T."/>
            <person name="Suzuki S."/>
            <person name="Kakizawa Y."/>
            <person name="Ishida K."/>
        </authorList>
    </citation>
    <scope>NUCLEOTIDE SEQUENCE [LARGE SCALE GENOMIC DNA]</scope>
    <source>
        <strain evidence="2 3">SRT547</strain>
    </source>
</reference>
<evidence type="ECO:0000313" key="2">
    <source>
        <dbReference type="EMBL" id="BBM87526.1"/>
    </source>
</evidence>
<keyword evidence="3" id="KW-1185">Reference proteome</keyword>
<sequence length="156" mass="17606">MQIHIPSLIIGFVIAFIIASIFVMIAFEIRKKRALAFTKRFAIISEGLSSLKALSFRVCNQLHRLKSESDPEVVKKHLKGVNVIFQKMSAGMMPPTEEIALEALQGRSGSSEERAYEDSKKFRDDIRWLRQQIEKNGVEGLSEAEKSGKKSQVKLV</sequence>
<accession>A0A5S9ITU4</accession>